<dbReference type="AlphaFoldDB" id="A0A9W8PEV2"/>
<feature type="signal peptide" evidence="1">
    <location>
        <begin position="1"/>
        <end position="17"/>
    </location>
</feature>
<evidence type="ECO:0000313" key="3">
    <source>
        <dbReference type="Proteomes" id="UP001152130"/>
    </source>
</evidence>
<name>A0A9W8PEV2_9HYPO</name>
<gene>
    <name evidence="2" type="ORF">NW766_011731</name>
</gene>
<proteinExistence type="predicted"/>
<keyword evidence="3" id="KW-1185">Reference proteome</keyword>
<organism evidence="2 3">
    <name type="scientific">Fusarium irregulare</name>
    <dbReference type="NCBI Taxonomy" id="2494466"/>
    <lineage>
        <taxon>Eukaryota</taxon>
        <taxon>Fungi</taxon>
        <taxon>Dikarya</taxon>
        <taxon>Ascomycota</taxon>
        <taxon>Pezizomycotina</taxon>
        <taxon>Sordariomycetes</taxon>
        <taxon>Hypocreomycetidae</taxon>
        <taxon>Hypocreales</taxon>
        <taxon>Nectriaceae</taxon>
        <taxon>Fusarium</taxon>
        <taxon>Fusarium incarnatum-equiseti species complex</taxon>
    </lineage>
</organism>
<evidence type="ECO:0000256" key="1">
    <source>
        <dbReference type="SAM" id="SignalP"/>
    </source>
</evidence>
<evidence type="ECO:0000313" key="2">
    <source>
        <dbReference type="EMBL" id="KAJ4004425.1"/>
    </source>
</evidence>
<protein>
    <submittedName>
        <fullName evidence="2">Uncharacterized protein</fullName>
    </submittedName>
</protein>
<comment type="caution">
    <text evidence="2">The sequence shown here is derived from an EMBL/GenBank/DDBJ whole genome shotgun (WGS) entry which is preliminary data.</text>
</comment>
<dbReference type="EMBL" id="JAPDHF010000024">
    <property type="protein sequence ID" value="KAJ4004425.1"/>
    <property type="molecule type" value="Genomic_DNA"/>
</dbReference>
<reference evidence="2" key="1">
    <citation type="submission" date="2022-10" db="EMBL/GenBank/DDBJ databases">
        <title>Fusarium specimens isolated from Avocado Roots.</title>
        <authorList>
            <person name="Stajich J."/>
            <person name="Roper C."/>
            <person name="Heimlech-Rivalta G."/>
        </authorList>
    </citation>
    <scope>NUCLEOTIDE SEQUENCE</scope>
    <source>
        <strain evidence="2">CF00143</strain>
    </source>
</reference>
<sequence length="76" mass="8015">MKWFTLVFAASAGFVTASPIARSSISPTGPCPEVSTTKKRTTAPKLIKASSLKSMLSSKAKWMPPSVARTANAKAM</sequence>
<feature type="chain" id="PRO_5040765453" evidence="1">
    <location>
        <begin position="18"/>
        <end position="76"/>
    </location>
</feature>
<keyword evidence="1" id="KW-0732">Signal</keyword>
<dbReference type="Proteomes" id="UP001152130">
    <property type="component" value="Unassembled WGS sequence"/>
</dbReference>
<accession>A0A9W8PEV2</accession>